<proteinExistence type="predicted"/>
<keyword evidence="2" id="KW-1133">Transmembrane helix</keyword>
<gene>
    <name evidence="3" type="ORF">STCU_08729</name>
</gene>
<name>S9TWN1_9TRYP</name>
<organism evidence="3 4">
    <name type="scientific">Strigomonas culicis</name>
    <dbReference type="NCBI Taxonomy" id="28005"/>
    <lineage>
        <taxon>Eukaryota</taxon>
        <taxon>Discoba</taxon>
        <taxon>Euglenozoa</taxon>
        <taxon>Kinetoplastea</taxon>
        <taxon>Metakinetoplastina</taxon>
        <taxon>Trypanosomatida</taxon>
        <taxon>Trypanosomatidae</taxon>
        <taxon>Strigomonadinae</taxon>
        <taxon>Strigomonas</taxon>
    </lineage>
</organism>
<reference evidence="3 4" key="1">
    <citation type="journal article" date="2013" name="PLoS ONE">
        <title>Predicting the Proteins of Angomonas deanei, Strigomonas culicis and Their Respective Endosymbionts Reveals New Aspects of the Trypanosomatidae Family.</title>
        <authorList>
            <person name="Motta M.C."/>
            <person name="Martins A.C."/>
            <person name="de Souza S.S."/>
            <person name="Catta-Preta C.M."/>
            <person name="Silva R."/>
            <person name="Klein C.C."/>
            <person name="de Almeida L.G."/>
            <person name="de Lima Cunha O."/>
            <person name="Ciapina L.P."/>
            <person name="Brocchi M."/>
            <person name="Colabardini A.C."/>
            <person name="de Araujo Lima B."/>
            <person name="Machado C.R."/>
            <person name="de Almeida Soares C.M."/>
            <person name="Probst C.M."/>
            <person name="de Menezes C.B."/>
            <person name="Thompson C.E."/>
            <person name="Bartholomeu D.C."/>
            <person name="Gradia D.F."/>
            <person name="Pavoni D.P."/>
            <person name="Grisard E.C."/>
            <person name="Fantinatti-Garboggini F."/>
            <person name="Marchini F.K."/>
            <person name="Rodrigues-Luiz G.F."/>
            <person name="Wagner G."/>
            <person name="Goldman G.H."/>
            <person name="Fietto J.L."/>
            <person name="Elias M.C."/>
            <person name="Goldman M.H."/>
            <person name="Sagot M.F."/>
            <person name="Pereira M."/>
            <person name="Stoco P.H."/>
            <person name="de Mendonca-Neto R.P."/>
            <person name="Teixeira S.M."/>
            <person name="Maciel T.E."/>
            <person name="de Oliveira Mendes T.A."/>
            <person name="Urmenyi T.P."/>
            <person name="de Souza W."/>
            <person name="Schenkman S."/>
            <person name="de Vasconcelos A.T."/>
        </authorList>
    </citation>
    <scope>NUCLEOTIDE SEQUENCE [LARGE SCALE GENOMIC DNA]</scope>
</reference>
<keyword evidence="2" id="KW-0472">Membrane</keyword>
<evidence type="ECO:0000256" key="1">
    <source>
        <dbReference type="SAM" id="MobiDB-lite"/>
    </source>
</evidence>
<dbReference type="OrthoDB" id="271630at2759"/>
<dbReference type="CDD" id="cd00299">
    <property type="entry name" value="GST_C_family"/>
    <property type="match status" value="1"/>
</dbReference>
<dbReference type="Pfam" id="PF13410">
    <property type="entry name" value="GST_C_2"/>
    <property type="match status" value="1"/>
</dbReference>
<dbReference type="EMBL" id="ATMH01008729">
    <property type="protein sequence ID" value="EPY21018.1"/>
    <property type="molecule type" value="Genomic_DNA"/>
</dbReference>
<feature type="compositionally biased region" description="Basic and acidic residues" evidence="1">
    <location>
        <begin position="503"/>
        <end position="522"/>
    </location>
</feature>
<evidence type="ECO:0000256" key="2">
    <source>
        <dbReference type="SAM" id="Phobius"/>
    </source>
</evidence>
<dbReference type="InterPro" id="IPR036282">
    <property type="entry name" value="Glutathione-S-Trfase_C_sf"/>
</dbReference>
<feature type="region of interest" description="Disordered" evidence="1">
    <location>
        <begin position="482"/>
        <end position="547"/>
    </location>
</feature>
<protein>
    <submittedName>
        <fullName evidence="3">Uncharacterized protein</fullName>
    </submittedName>
</protein>
<comment type="caution">
    <text evidence="3">The sequence shown here is derived from an EMBL/GenBank/DDBJ whole genome shotgun (WGS) entry which is preliminary data.</text>
</comment>
<feature type="transmembrane region" description="Helical" evidence="2">
    <location>
        <begin position="7"/>
        <end position="26"/>
    </location>
</feature>
<dbReference type="AlphaFoldDB" id="S9TWN1"/>
<dbReference type="Proteomes" id="UP000015354">
    <property type="component" value="Unassembled WGS sequence"/>
</dbReference>
<accession>S9TWN1</accession>
<feature type="transmembrane region" description="Helical" evidence="2">
    <location>
        <begin position="38"/>
        <end position="55"/>
    </location>
</feature>
<evidence type="ECO:0000313" key="3">
    <source>
        <dbReference type="EMBL" id="EPY21018.1"/>
    </source>
</evidence>
<sequence length="693" mass="78691">MYTHTQFFFSSPFFVHLISPPFPHLFSLCTMYCFQSPFSFSLSFSHPFPFFFFFLKSSIVNKRTQKECIGHTVFLMYRVFGAPYTIGIHQYVTFLRLKQVPFKVYCTNITTTMLYSFYYGAKCAFSALTPSGTTCLQLWDLTAATELDERNMPTRGTEGDVMYTQSQPIVGKGPLPAGKAEAELIKPQRMLLDKKTHPQLHVVCWATVVFSCWWLGRTGALYRYIYCENTEVLEGFLRFFVSFPSFVPLRGLAPIFRGIMEKMVTMNGVSRFNGAFYKEHFQRMCAALDEHFRLHPDMTFLLGTPHPTLADVTLGSAFSNFFLVSDPPATTISEQYPHLLKYVERITGWKGGQFAMEDQSSGVEQSLHASAMDDYPDEVPESLFDFLSVMAEVFPFLLSQCASFHAYMSSDAILTLKKGKLNGKWEGCEAYLFQQMTRISSLLIIDNNPFSIYSRSQDLEIAFLAAREVCDDDLEAFDRLKSDGPTTADVEETVALPTASPRATDDSNAERERCNLHSEAATRSDSVVRAAEGEDTSSALAEQTEENPSIMDRLEGKVFDAAIWLDREAVISETDPVIEADNADFYRAYTDEGLRKCTSVALRRRSSLWTQRKSAALVKDDTTALMARPPVRERVKLLKNLMSEMVCRQYTLTTVYINRRVYVAAIPEYQVQKVRVREALKRAEEKQKPHGVS</sequence>
<evidence type="ECO:0000313" key="4">
    <source>
        <dbReference type="Proteomes" id="UP000015354"/>
    </source>
</evidence>
<keyword evidence="4" id="KW-1185">Reference proteome</keyword>
<dbReference type="SUPFAM" id="SSF47616">
    <property type="entry name" value="GST C-terminal domain-like"/>
    <property type="match status" value="1"/>
</dbReference>
<keyword evidence="2" id="KW-0812">Transmembrane</keyword>